<dbReference type="InterPro" id="IPR036390">
    <property type="entry name" value="WH_DNA-bd_sf"/>
</dbReference>
<dbReference type="InterPro" id="IPR008920">
    <property type="entry name" value="TF_FadR/GntR_C"/>
</dbReference>
<gene>
    <name evidence="5" type="primary">fadR_2</name>
    <name evidence="5" type="ORF">MM817_00801</name>
</gene>
<dbReference type="InterPro" id="IPR036388">
    <property type="entry name" value="WH-like_DNA-bd_sf"/>
</dbReference>
<dbReference type="InterPro" id="IPR028374">
    <property type="entry name" value="FadR_C"/>
</dbReference>
<dbReference type="Gene3D" id="1.10.10.10">
    <property type="entry name" value="Winged helix-like DNA-binding domain superfamily/Winged helix DNA-binding domain"/>
    <property type="match status" value="1"/>
</dbReference>
<evidence type="ECO:0000256" key="2">
    <source>
        <dbReference type="ARBA" id="ARBA00023125"/>
    </source>
</evidence>
<protein>
    <submittedName>
        <fullName evidence="5">Fatty acid metabolism regulator protein</fullName>
    </submittedName>
</protein>
<dbReference type="GO" id="GO:0003700">
    <property type="term" value="F:DNA-binding transcription factor activity"/>
    <property type="evidence" value="ECO:0007669"/>
    <property type="project" value="InterPro"/>
</dbReference>
<evidence type="ECO:0000313" key="5">
    <source>
        <dbReference type="EMBL" id="MCI0182541.1"/>
    </source>
</evidence>
<comment type="caution">
    <text evidence="5">The sequence shown here is derived from an EMBL/GenBank/DDBJ whole genome shotgun (WGS) entry which is preliminary data.</text>
</comment>
<dbReference type="CDD" id="cd07377">
    <property type="entry name" value="WHTH_GntR"/>
    <property type="match status" value="1"/>
</dbReference>
<dbReference type="GO" id="GO:0000062">
    <property type="term" value="F:fatty-acyl-CoA binding"/>
    <property type="evidence" value="ECO:0007669"/>
    <property type="project" value="InterPro"/>
</dbReference>
<keyword evidence="6" id="KW-1185">Reference proteome</keyword>
<name>A0A9X1V6Q7_9BACL</name>
<feature type="domain" description="HTH gntR-type" evidence="4">
    <location>
        <begin position="1"/>
        <end position="60"/>
    </location>
</feature>
<reference evidence="5" key="1">
    <citation type="submission" date="2022-03" db="EMBL/GenBank/DDBJ databases">
        <title>Draft Genome Sequence of Firmicute Strain S0AB, a Heterotrophic Iron/Sulfur-Oxidizing Extreme Acidophile.</title>
        <authorList>
            <person name="Vergara E."/>
            <person name="Pakostova E."/>
            <person name="Johnson D.B."/>
            <person name="Holmes D.S."/>
        </authorList>
    </citation>
    <scope>NUCLEOTIDE SEQUENCE</scope>
    <source>
        <strain evidence="5">S0AB</strain>
    </source>
</reference>
<sequence length="214" mass="24483">MFIRQIADGELEVGTVLPPERELALLLGVSRSTVRETLQRMACDGFVQTRKGQPALVLDYRKTGNLATLVQLVQLGEQLSSSFIEYFLEIRSQLAPLWISNLMRRNTDELEDFLRSSSLLHDDAGTYALYDFQLQKVLAEGSGNPIYLFLVNSLAAVYQAHGNYYFSLRDQRQYSSQFYRQLLQTVSEGRANDAEQLVRVVMEESALRFLRLMK</sequence>
<dbReference type="AlphaFoldDB" id="A0A9X1V6Q7"/>
<dbReference type="RefSeq" id="WP_241712126.1">
    <property type="nucleotide sequence ID" value="NZ_JALBUF010000001.1"/>
</dbReference>
<dbReference type="SMART" id="SM00345">
    <property type="entry name" value="HTH_GNTR"/>
    <property type="match status" value="1"/>
</dbReference>
<dbReference type="PANTHER" id="PTHR43537">
    <property type="entry name" value="TRANSCRIPTIONAL REGULATOR, GNTR FAMILY"/>
    <property type="match status" value="1"/>
</dbReference>
<dbReference type="Pfam" id="PF07840">
    <property type="entry name" value="FadR_C"/>
    <property type="match status" value="1"/>
</dbReference>
<organism evidence="5 6">
    <name type="scientific">Sulfoacidibacillus ferrooxidans</name>
    <dbReference type="NCBI Taxonomy" id="2005001"/>
    <lineage>
        <taxon>Bacteria</taxon>
        <taxon>Bacillati</taxon>
        <taxon>Bacillota</taxon>
        <taxon>Bacilli</taxon>
        <taxon>Bacillales</taxon>
        <taxon>Alicyclobacillaceae</taxon>
        <taxon>Sulfoacidibacillus</taxon>
    </lineage>
</organism>
<dbReference type="Proteomes" id="UP001139263">
    <property type="component" value="Unassembled WGS sequence"/>
</dbReference>
<dbReference type="PANTHER" id="PTHR43537:SF52">
    <property type="entry name" value="FATTY ACID METABOLISM REGULATOR PROTEIN"/>
    <property type="match status" value="1"/>
</dbReference>
<evidence type="ECO:0000259" key="4">
    <source>
        <dbReference type="PROSITE" id="PS50949"/>
    </source>
</evidence>
<dbReference type="InterPro" id="IPR000524">
    <property type="entry name" value="Tscrpt_reg_HTH_GntR"/>
</dbReference>
<proteinExistence type="predicted"/>
<dbReference type="Pfam" id="PF00392">
    <property type="entry name" value="GntR"/>
    <property type="match status" value="1"/>
</dbReference>
<dbReference type="Gene3D" id="1.20.120.530">
    <property type="entry name" value="GntR ligand-binding domain-like"/>
    <property type="match status" value="1"/>
</dbReference>
<dbReference type="SUPFAM" id="SSF46785">
    <property type="entry name" value="Winged helix' DNA-binding domain"/>
    <property type="match status" value="1"/>
</dbReference>
<evidence type="ECO:0000256" key="1">
    <source>
        <dbReference type="ARBA" id="ARBA00023015"/>
    </source>
</evidence>
<dbReference type="GO" id="GO:0019217">
    <property type="term" value="P:regulation of fatty acid metabolic process"/>
    <property type="evidence" value="ECO:0007669"/>
    <property type="project" value="InterPro"/>
</dbReference>
<evidence type="ECO:0000313" key="6">
    <source>
        <dbReference type="Proteomes" id="UP001139263"/>
    </source>
</evidence>
<keyword evidence="3" id="KW-0804">Transcription</keyword>
<accession>A0A9X1V6Q7</accession>
<dbReference type="SUPFAM" id="SSF48008">
    <property type="entry name" value="GntR ligand-binding domain-like"/>
    <property type="match status" value="1"/>
</dbReference>
<keyword evidence="1" id="KW-0805">Transcription regulation</keyword>
<dbReference type="GO" id="GO:0003677">
    <property type="term" value="F:DNA binding"/>
    <property type="evidence" value="ECO:0007669"/>
    <property type="project" value="UniProtKB-KW"/>
</dbReference>
<keyword evidence="2" id="KW-0238">DNA-binding</keyword>
<dbReference type="PRINTS" id="PR00035">
    <property type="entry name" value="HTHGNTR"/>
</dbReference>
<dbReference type="EMBL" id="JALBUF010000001">
    <property type="protein sequence ID" value="MCI0182541.1"/>
    <property type="molecule type" value="Genomic_DNA"/>
</dbReference>
<dbReference type="PROSITE" id="PS50949">
    <property type="entry name" value="HTH_GNTR"/>
    <property type="match status" value="1"/>
</dbReference>
<evidence type="ECO:0000256" key="3">
    <source>
        <dbReference type="ARBA" id="ARBA00023163"/>
    </source>
</evidence>